<dbReference type="EMBL" id="JBBKAR010000061">
    <property type="protein sequence ID" value="MEJ8307221.1"/>
    <property type="molecule type" value="Genomic_DNA"/>
</dbReference>
<evidence type="ECO:0000313" key="2">
    <source>
        <dbReference type="Proteomes" id="UP001380953"/>
    </source>
</evidence>
<sequence>MQDIQTASLNSPAATTRPHSEKPGIRSLWASHSFRQLLFSRVLSNFGDSVDVIAYSWLVYMLTGSKLLMGTLFAVGTLPTIVLGVFAGVLVDRWSNKKTAIVSALVRGGIVTGTALLYITGTIQVWHLFALSMLLSSVAAFSNPAMMSWLPRLLSKEQIMPGNSLMASAAQTARLGGFALSGALIAWVGLGGAFGLNALMLLLSALTLLRIPSMQPEKKEQNEAVAALSFSVFGQELLSGLAYLYRQKTLVIIIGLATFLNFAVSPIEALEAAYVGELLQQGPGALSALSIGMAAGMIVGGVLLGQLGNRVRKGTLMVAGFVLMGASIGMMVLPPLLDAPRLALVFAAGLYMLLGLSINLIASPATAYVMEQTPPDMLGRVASLFNTFCLAAFPIGSALSGAVAEQIQLPPLYLIMCGLVLVPTAAMLLIPKLRTLK</sequence>
<evidence type="ECO:0000313" key="1">
    <source>
        <dbReference type="EMBL" id="MEJ8307221.1"/>
    </source>
</evidence>
<organism evidence="1 2">
    <name type="scientific">Saccharibacillus sacchari</name>
    <dbReference type="NCBI Taxonomy" id="456493"/>
    <lineage>
        <taxon>Bacteria</taxon>
        <taxon>Bacillati</taxon>
        <taxon>Bacillota</taxon>
        <taxon>Bacilli</taxon>
        <taxon>Bacillales</taxon>
        <taxon>Paenibacillaceae</taxon>
        <taxon>Saccharibacillus</taxon>
    </lineage>
</organism>
<reference evidence="1" key="1">
    <citation type="submission" date="2024-03" db="EMBL/GenBank/DDBJ databases">
        <title>Whole genome sequecning of epiphytes from Marcgravia umbellata leaves.</title>
        <authorList>
            <person name="Kumar G."/>
            <person name="Savka M.A."/>
        </authorList>
    </citation>
    <scope>NUCLEOTIDE SEQUENCE</scope>
    <source>
        <strain evidence="1">RIT_BL5</strain>
    </source>
</reference>
<gene>
    <name evidence="1" type="ORF">WKI47_25200</name>
</gene>
<accession>A0ACC6PK17</accession>
<dbReference type="Proteomes" id="UP001380953">
    <property type="component" value="Unassembled WGS sequence"/>
</dbReference>
<keyword evidence="2" id="KW-1185">Reference proteome</keyword>
<name>A0ACC6PK17_9BACL</name>
<protein>
    <submittedName>
        <fullName evidence="1">MFS transporter</fullName>
    </submittedName>
</protein>
<comment type="caution">
    <text evidence="1">The sequence shown here is derived from an EMBL/GenBank/DDBJ whole genome shotgun (WGS) entry which is preliminary data.</text>
</comment>
<proteinExistence type="predicted"/>